<dbReference type="PANTHER" id="PTHR42794">
    <property type="entry name" value="HEMIN IMPORT ATP-BINDING PROTEIN HMUV"/>
    <property type="match status" value="1"/>
</dbReference>
<keyword evidence="6" id="KW-1185">Reference proteome</keyword>
<dbReference type="Gene3D" id="3.40.50.300">
    <property type="entry name" value="P-loop containing nucleotide triphosphate hydrolases"/>
    <property type="match status" value="1"/>
</dbReference>
<dbReference type="InterPro" id="IPR003593">
    <property type="entry name" value="AAA+_ATPase"/>
</dbReference>
<dbReference type="HOGENOM" id="CLU_000604_0_0_9"/>
<dbReference type="eggNOG" id="COG1120">
    <property type="taxonomic scope" value="Bacteria"/>
</dbReference>
<keyword evidence="5" id="KW-0378">Hydrolase</keyword>
<dbReference type="Proteomes" id="UP000000467">
    <property type="component" value="Chromosome"/>
</dbReference>
<keyword evidence="1" id="KW-0813">Transport</keyword>
<dbReference type="Pfam" id="PF00005">
    <property type="entry name" value="ABC_tran"/>
    <property type="match status" value="1"/>
</dbReference>
<dbReference type="InterPro" id="IPR003439">
    <property type="entry name" value="ABC_transporter-like_ATP-bd"/>
</dbReference>
<evidence type="ECO:0000313" key="6">
    <source>
        <dbReference type="Proteomes" id="UP000000467"/>
    </source>
</evidence>
<dbReference type="OrthoDB" id="9799337at2"/>
<dbReference type="SUPFAM" id="SSF52540">
    <property type="entry name" value="P-loop containing nucleoside triphosphate hydrolases"/>
    <property type="match status" value="1"/>
</dbReference>
<evidence type="ECO:0000313" key="5">
    <source>
        <dbReference type="EMBL" id="AFV10590.1"/>
    </source>
</evidence>
<gene>
    <name evidence="5" type="ordered locus">Tph_c03430</name>
</gene>
<dbReference type="AlphaFoldDB" id="K4LF24"/>
<dbReference type="KEGG" id="tpz:Tph_c03430"/>
<organism evidence="5 6">
    <name type="scientific">Thermacetogenium phaeum (strain ATCC BAA-254 / DSM 26808 / PB)</name>
    <dbReference type="NCBI Taxonomy" id="1089553"/>
    <lineage>
        <taxon>Bacteria</taxon>
        <taxon>Bacillati</taxon>
        <taxon>Bacillota</taxon>
        <taxon>Clostridia</taxon>
        <taxon>Thermoanaerobacterales</taxon>
        <taxon>Thermoanaerobacteraceae</taxon>
        <taxon>Thermacetogenium</taxon>
    </lineage>
</organism>
<evidence type="ECO:0000256" key="1">
    <source>
        <dbReference type="ARBA" id="ARBA00022448"/>
    </source>
</evidence>
<dbReference type="CDD" id="cd03214">
    <property type="entry name" value="ABC_Iron-Siderophores_B12_Hemin"/>
    <property type="match status" value="1"/>
</dbReference>
<dbReference type="STRING" id="1089553.Tph_c03430"/>
<dbReference type="PROSITE" id="PS50893">
    <property type="entry name" value="ABC_TRANSPORTER_2"/>
    <property type="match status" value="1"/>
</dbReference>
<evidence type="ECO:0000256" key="2">
    <source>
        <dbReference type="ARBA" id="ARBA00022741"/>
    </source>
</evidence>
<evidence type="ECO:0000259" key="4">
    <source>
        <dbReference type="PROSITE" id="PS50893"/>
    </source>
</evidence>
<dbReference type="RefSeq" id="WP_015049508.1">
    <property type="nucleotide sequence ID" value="NC_018870.1"/>
</dbReference>
<dbReference type="FunFam" id="3.40.50.300:FF:000134">
    <property type="entry name" value="Iron-enterobactin ABC transporter ATP-binding protein"/>
    <property type="match status" value="1"/>
</dbReference>
<dbReference type="EMBL" id="CP003732">
    <property type="protein sequence ID" value="AFV10590.1"/>
    <property type="molecule type" value="Genomic_DNA"/>
</dbReference>
<dbReference type="GO" id="GO:0016887">
    <property type="term" value="F:ATP hydrolysis activity"/>
    <property type="evidence" value="ECO:0007669"/>
    <property type="project" value="InterPro"/>
</dbReference>
<name>K4LF24_THEPS</name>
<dbReference type="PANTHER" id="PTHR42794:SF2">
    <property type="entry name" value="ABC TRANSPORTER ATP-BINDING PROTEIN"/>
    <property type="match status" value="1"/>
</dbReference>
<dbReference type="SMART" id="SM00382">
    <property type="entry name" value="AAA"/>
    <property type="match status" value="1"/>
</dbReference>
<keyword evidence="2" id="KW-0547">Nucleotide-binding</keyword>
<keyword evidence="3 5" id="KW-0067">ATP-binding</keyword>
<proteinExistence type="predicted"/>
<evidence type="ECO:0000256" key="3">
    <source>
        <dbReference type="ARBA" id="ARBA00022840"/>
    </source>
</evidence>
<dbReference type="GO" id="GO:0005524">
    <property type="term" value="F:ATP binding"/>
    <property type="evidence" value="ECO:0007669"/>
    <property type="project" value="UniProtKB-KW"/>
</dbReference>
<reference evidence="5 6" key="1">
    <citation type="journal article" date="2012" name="BMC Genomics">
        <title>Genome-guided analysis of physiological and morphological traits of the fermentative acetate oxidizer Thermacetogenium phaeum.</title>
        <authorList>
            <person name="Oehler D."/>
            <person name="Poehlein A."/>
            <person name="Leimbach A."/>
            <person name="Muller N."/>
            <person name="Daniel R."/>
            <person name="Gottschalk G."/>
            <person name="Schink B."/>
        </authorList>
    </citation>
    <scope>NUCLEOTIDE SEQUENCE [LARGE SCALE GENOMIC DNA]</scope>
    <source>
        <strain evidence="6">ATCC BAA-254 / DSM 26808 / PB</strain>
    </source>
</reference>
<sequence length="399" mass="44077">MNVMQTKELSVGYDGRTVVADINLEALKGQFICLLGPNGSGKSTILRCLAGLLAPLHGSVFLKDNLLYHMEPKDLSRTMAVVLTERLSPGLITVFEIVAMGRYPYTDFFGHLSREDEEKTWEALCLVGARDLAERYFNELSDGERQKVLIARALVQEPEVIILDEPTTYLDVKHRLEVMEILRELSRRKGITVILSLHEIDIALKSCETVLLVKNGKILASGPPEEILTEEMVAEVYGIESAHFSSCLGGIEMSNSGGAQVFVLAGAGSGAPVYRLLNKYGFSIITGVIHENDIDYYVGRALGGAVVGEQPFEEISLSNVDQAASLGRQAEYIVDAGYPIGSLNRRNVELARRLMAQDKVIYSLRSRQEFEALYGLDGSRPFYCPNIGALAQRLSRREK</sequence>
<dbReference type="InterPro" id="IPR027417">
    <property type="entry name" value="P-loop_NTPase"/>
</dbReference>
<dbReference type="EC" id="3.6.3.-" evidence="5"/>
<feature type="domain" description="ABC transporter" evidence="4">
    <location>
        <begin position="4"/>
        <end position="240"/>
    </location>
</feature>
<protein>
    <submittedName>
        <fullName evidence="5">Putative iron ABC transporter, ATP-binding protein</fullName>
        <ecNumber evidence="5">3.6.3.-</ecNumber>
    </submittedName>
</protein>
<accession>K4LF24</accession>